<evidence type="ECO:0000313" key="1">
    <source>
        <dbReference type="EMBL" id="ERG93263.1"/>
    </source>
</evidence>
<dbReference type="EMBL" id="KE356560">
    <property type="protein sequence ID" value="ERG93263.1"/>
    <property type="molecule type" value="Genomic_DNA"/>
</dbReference>
<gene>
    <name evidence="1" type="ORF">J07HQW1_03324</name>
</gene>
<dbReference type="Proteomes" id="UP000030649">
    <property type="component" value="Unassembled WGS sequence"/>
</dbReference>
<name>U1N9M6_9EURY</name>
<sequence>MSDHLPLPIRLPDEEDTRFERLATLTRRVATHVLEDHWTPVHLDGIADASHQTQKYFDEHEHEHEPFEELDLSLRSRFRRCILQKVGETLRSHADRRDAFQSI</sequence>
<accession>U1N9M6</accession>
<reference evidence="1 2" key="1">
    <citation type="journal article" date="2013" name="PLoS ONE">
        <title>Assembly-driven community genomics of a hypersaline microbial ecosystem.</title>
        <authorList>
            <person name="Podell S."/>
            <person name="Ugalde J.A."/>
            <person name="Narasingarao P."/>
            <person name="Banfield J.F."/>
            <person name="Heidelberg K.B."/>
            <person name="Allen E.E."/>
        </authorList>
    </citation>
    <scope>NUCLEOTIDE SEQUENCE [LARGE SCALE GENOMIC DNA]</scope>
    <source>
        <strain evidence="2">J07HQW1</strain>
    </source>
</reference>
<organism evidence="1 2">
    <name type="scientific">Haloquadratum walsbyi J07HQW1</name>
    <dbReference type="NCBI Taxonomy" id="1238424"/>
    <lineage>
        <taxon>Archaea</taxon>
        <taxon>Methanobacteriati</taxon>
        <taxon>Methanobacteriota</taxon>
        <taxon>Stenosarchaea group</taxon>
        <taxon>Halobacteria</taxon>
        <taxon>Halobacteriales</taxon>
        <taxon>Haloferacaceae</taxon>
        <taxon>Haloquadratum</taxon>
    </lineage>
</organism>
<dbReference type="HOGENOM" id="CLU_2257309_0_0_2"/>
<protein>
    <submittedName>
        <fullName evidence="1">Uncharacterized protein</fullName>
    </submittedName>
</protein>
<dbReference type="AlphaFoldDB" id="U1N9M6"/>
<proteinExistence type="predicted"/>
<evidence type="ECO:0000313" key="2">
    <source>
        <dbReference type="Proteomes" id="UP000030649"/>
    </source>
</evidence>